<dbReference type="EMBL" id="QQZZ01000127">
    <property type="protein sequence ID" value="RMZ40478.1"/>
    <property type="molecule type" value="Genomic_DNA"/>
</dbReference>
<evidence type="ECO:0000256" key="6">
    <source>
        <dbReference type="ARBA" id="ARBA00023034"/>
    </source>
</evidence>
<dbReference type="InterPro" id="IPR019365">
    <property type="entry name" value="TVP18/Ca-channel_flower"/>
</dbReference>
<evidence type="ECO:0000256" key="4">
    <source>
        <dbReference type="ARBA" id="ARBA00022692"/>
    </source>
</evidence>
<sequence length="228" mass="25602">MTFAEEFRSRNFSIYGQWFVTFFDFSSVPYRPSVDFAPFAKRNPRKQWLPGPSNGCAWHLFEPRRWETRSDSESFPTAFLASDQACYEINADLFRTRTGVVCIVLCIALGIANIFSFNAVRIVFSILCLVSGFVLVFIEVPFLLRICPTSEKFDTFIRRFTTNWMRAAMYVVMSALQWVSLVSGASSLIAAAVLLLLAGLFYALAGLKSQEFVGSKTLGGQGLAQMIV</sequence>
<dbReference type="GO" id="GO:0016192">
    <property type="term" value="P:vesicle-mediated transport"/>
    <property type="evidence" value="ECO:0007669"/>
    <property type="project" value="TreeGrafter"/>
</dbReference>
<keyword evidence="4 8" id="KW-0812">Transmembrane</keyword>
<keyword evidence="6" id="KW-0333">Golgi apparatus</keyword>
<gene>
    <name evidence="9" type="ORF">CA14_000197</name>
</gene>
<evidence type="ECO:0000256" key="2">
    <source>
        <dbReference type="ARBA" id="ARBA00004653"/>
    </source>
</evidence>
<evidence type="ECO:0000313" key="10">
    <source>
        <dbReference type="Proteomes" id="UP000275480"/>
    </source>
</evidence>
<dbReference type="AlphaFoldDB" id="A0AB74C0B2"/>
<evidence type="ECO:0000256" key="8">
    <source>
        <dbReference type="SAM" id="Phobius"/>
    </source>
</evidence>
<dbReference type="PANTHER" id="PTHR13314">
    <property type="entry name" value="CALCIUM CHANNEL FLOWER HOMOLOG"/>
    <property type="match status" value="1"/>
</dbReference>
<dbReference type="Proteomes" id="UP000275480">
    <property type="component" value="Unassembled WGS sequence"/>
</dbReference>
<evidence type="ECO:0000256" key="1">
    <source>
        <dbReference type="ARBA" id="ARBA00003246"/>
    </source>
</evidence>
<organism evidence="9 10">
    <name type="scientific">Aspergillus flavus</name>
    <dbReference type="NCBI Taxonomy" id="5059"/>
    <lineage>
        <taxon>Eukaryota</taxon>
        <taxon>Fungi</taxon>
        <taxon>Dikarya</taxon>
        <taxon>Ascomycota</taxon>
        <taxon>Pezizomycotina</taxon>
        <taxon>Eurotiomycetes</taxon>
        <taxon>Eurotiomycetidae</taxon>
        <taxon>Eurotiales</taxon>
        <taxon>Aspergillaceae</taxon>
        <taxon>Aspergillus</taxon>
        <taxon>Aspergillus subgen. Circumdati</taxon>
    </lineage>
</organism>
<keyword evidence="7 8" id="KW-0472">Membrane</keyword>
<comment type="function">
    <text evidence="1">Golgi membrane protein involved in vesicular trafficking.</text>
</comment>
<comment type="subcellular location">
    <subcellularLocation>
        <location evidence="2">Golgi apparatus membrane</location>
        <topology evidence="2">Multi-pass membrane protein</topology>
    </subcellularLocation>
</comment>
<dbReference type="PANTHER" id="PTHR13314:SF2">
    <property type="entry name" value="CALCIUM CHANNEL FLOWER HOMOLOG"/>
    <property type="match status" value="1"/>
</dbReference>
<comment type="similarity">
    <text evidence="3">Belongs to the TVP18 family.</text>
</comment>
<feature type="transmembrane region" description="Helical" evidence="8">
    <location>
        <begin position="188"/>
        <end position="207"/>
    </location>
</feature>
<feature type="transmembrane region" description="Helical" evidence="8">
    <location>
        <begin position="122"/>
        <end position="144"/>
    </location>
</feature>
<evidence type="ECO:0000256" key="7">
    <source>
        <dbReference type="ARBA" id="ARBA00023136"/>
    </source>
</evidence>
<evidence type="ECO:0000256" key="3">
    <source>
        <dbReference type="ARBA" id="ARBA00005738"/>
    </source>
</evidence>
<feature type="transmembrane region" description="Helical" evidence="8">
    <location>
        <begin position="164"/>
        <end position="182"/>
    </location>
</feature>
<comment type="caution">
    <text evidence="9">The sequence shown here is derived from an EMBL/GenBank/DDBJ whole genome shotgun (WGS) entry which is preliminary data.</text>
</comment>
<dbReference type="GO" id="GO:0000139">
    <property type="term" value="C:Golgi membrane"/>
    <property type="evidence" value="ECO:0007669"/>
    <property type="project" value="UniProtKB-SubCell"/>
</dbReference>
<dbReference type="Pfam" id="PF10233">
    <property type="entry name" value="Cg6151-P"/>
    <property type="match status" value="1"/>
</dbReference>
<feature type="transmembrane region" description="Helical" evidence="8">
    <location>
        <begin position="98"/>
        <end position="116"/>
    </location>
</feature>
<keyword evidence="5 8" id="KW-1133">Transmembrane helix</keyword>
<evidence type="ECO:0000256" key="5">
    <source>
        <dbReference type="ARBA" id="ARBA00022989"/>
    </source>
</evidence>
<protein>
    <submittedName>
        <fullName evidence="9">Golgi apparatus membrane protein tvp18</fullName>
    </submittedName>
</protein>
<name>A0AB74C0B2_ASPFL</name>
<accession>A0AB74C0B2</accession>
<proteinExistence type="inferred from homology"/>
<evidence type="ECO:0000313" key="9">
    <source>
        <dbReference type="EMBL" id="RMZ40478.1"/>
    </source>
</evidence>
<reference evidence="9 10" key="1">
    <citation type="submission" date="2018-07" db="EMBL/GenBank/DDBJ databases">
        <title>Identification of spontaneous genetic mutation associated with occurrence of a yellow conidial color mutant of Aspergillus flavus.</title>
        <authorList>
            <person name="Chang P.-K."/>
            <person name="Mack B.M."/>
            <person name="Scharfenstein L."/>
            <person name="Gilbert M.K."/>
        </authorList>
    </citation>
    <scope>NUCLEOTIDE SEQUENCE [LARGE SCALE GENOMIC DNA]</scope>
    <source>
        <strain evidence="9 10">CA14</strain>
    </source>
</reference>
<dbReference type="SMART" id="SM01077">
    <property type="entry name" value="Cg6151-P"/>
    <property type="match status" value="1"/>
</dbReference>